<dbReference type="SUPFAM" id="SSF51556">
    <property type="entry name" value="Metallo-dependent hydrolases"/>
    <property type="match status" value="1"/>
</dbReference>
<dbReference type="GO" id="GO:0070573">
    <property type="term" value="F:metallodipeptidase activity"/>
    <property type="evidence" value="ECO:0007669"/>
    <property type="project" value="InterPro"/>
</dbReference>
<dbReference type="GO" id="GO:0006508">
    <property type="term" value="P:proteolysis"/>
    <property type="evidence" value="ECO:0007669"/>
    <property type="project" value="InterPro"/>
</dbReference>
<name>A0A4Y3PQ50_BREPA</name>
<accession>A0A4Y3PQ50</accession>
<proteinExistence type="predicted"/>
<dbReference type="PANTHER" id="PTHR10443:SF12">
    <property type="entry name" value="DIPEPTIDASE"/>
    <property type="match status" value="1"/>
</dbReference>
<dbReference type="PANTHER" id="PTHR10443">
    <property type="entry name" value="MICROSOMAL DIPEPTIDASE"/>
    <property type="match status" value="1"/>
</dbReference>
<reference evidence="1 2" key="1">
    <citation type="submission" date="2019-06" db="EMBL/GenBank/DDBJ databases">
        <title>Whole genome shotgun sequence of Brevibacillus parabrevis NBRC 12334.</title>
        <authorList>
            <person name="Hosoyama A."/>
            <person name="Uohara A."/>
            <person name="Ohji S."/>
            <person name="Ichikawa N."/>
        </authorList>
    </citation>
    <scope>NUCLEOTIDE SEQUENCE [LARGE SCALE GENOMIC DNA]</scope>
    <source>
        <strain evidence="1 2">NBRC 12334</strain>
    </source>
</reference>
<protein>
    <submittedName>
        <fullName evidence="1">Dipeptidase</fullName>
    </submittedName>
</protein>
<organism evidence="1 2">
    <name type="scientific">Brevibacillus parabrevis</name>
    <dbReference type="NCBI Taxonomy" id="54914"/>
    <lineage>
        <taxon>Bacteria</taxon>
        <taxon>Bacillati</taxon>
        <taxon>Bacillota</taxon>
        <taxon>Bacilli</taxon>
        <taxon>Bacillales</taxon>
        <taxon>Paenibacillaceae</taxon>
        <taxon>Brevibacillus</taxon>
    </lineage>
</organism>
<evidence type="ECO:0000313" key="1">
    <source>
        <dbReference type="EMBL" id="GEB35543.1"/>
    </source>
</evidence>
<sequence>MQGMQGMMGMPIIDLHCDALLKLWEEKGSISFTDSDKLDVNRNRLHEGGVKVQSYAIFTPPDLPSESRFQCALDQIHYFYAEVLGKHPEMKQIRDWSDLDKLGDGEIGAMLTLEGVEPIGNDLKKLHILYQLGVRSVGLTWNLANLAADGVLEERKGGLTAFGKELIQFHNERKILTDVSHLCERSFWETLELAKYPIASHSNAQAICGHPRNLSDEQAKAMFAKGANVHVVYCTMFINESTPPTIDDLIRHIDHFCSLGGVRHIGLGSDFDGISAKVVGLEHAGMSQNLINELLKRYTEDEVRGFAYENFLRNRPV</sequence>
<dbReference type="Pfam" id="PF01244">
    <property type="entry name" value="Peptidase_M19"/>
    <property type="match status" value="1"/>
</dbReference>
<dbReference type="STRING" id="54914.AV540_13460"/>
<dbReference type="InterPro" id="IPR008257">
    <property type="entry name" value="Pept_M19"/>
</dbReference>
<dbReference type="InterPro" id="IPR032466">
    <property type="entry name" value="Metal_Hydrolase"/>
</dbReference>
<dbReference type="Proteomes" id="UP000316882">
    <property type="component" value="Unassembled WGS sequence"/>
</dbReference>
<dbReference type="PROSITE" id="PS51365">
    <property type="entry name" value="RENAL_DIPEPTIDASE_2"/>
    <property type="match status" value="1"/>
</dbReference>
<gene>
    <name evidence="1" type="ORF">BPA01_51230</name>
</gene>
<dbReference type="EMBL" id="BJMH01000044">
    <property type="protein sequence ID" value="GEB35543.1"/>
    <property type="molecule type" value="Genomic_DNA"/>
</dbReference>
<evidence type="ECO:0000313" key="2">
    <source>
        <dbReference type="Proteomes" id="UP000316882"/>
    </source>
</evidence>
<dbReference type="AlphaFoldDB" id="A0A4Y3PQ50"/>
<dbReference type="CDD" id="cd01301">
    <property type="entry name" value="rDP_like"/>
    <property type="match status" value="1"/>
</dbReference>
<comment type="caution">
    <text evidence="1">The sequence shown here is derived from an EMBL/GenBank/DDBJ whole genome shotgun (WGS) entry which is preliminary data.</text>
</comment>
<dbReference type="Gene3D" id="3.20.20.140">
    <property type="entry name" value="Metal-dependent hydrolases"/>
    <property type="match status" value="1"/>
</dbReference>
<keyword evidence="2" id="KW-1185">Reference proteome</keyword>